<dbReference type="AlphaFoldDB" id="A0A1J5R079"/>
<sequence length="329" mass="36256">MDAPVLVTGQVDHPGEHPRALRGCLVQGVVPHVLIDSQSAHAVEPGLVGGQVLKVRLHRAPQRPPRHREPAGQTQDGGMLGTQLADRPVDRPRRDRPSGGDQGGNLLTERAPRAAGVRARPPALTPHDLDGDRPGHVMQDSGASSSARGHDPAVRATHQRPRRLDRDPQSPVVTLDSHHLDTVQAEQHIASRARVSSGRADSAPRSVVHRRGPRGTVCLVATDPEDLDLHHHATRLTGASQHSHRICEEPVDHRRLNRSPRPPAVARLASRLRLSESSERVRNGRQASCLYRPGARDRRSRRGRRQPLHCRRLFRPPTSTQEAVRGWCR</sequence>
<feature type="region of interest" description="Disordered" evidence="1">
    <location>
        <begin position="277"/>
        <end position="307"/>
    </location>
</feature>
<protein>
    <submittedName>
        <fullName evidence="2">Uncharacterized protein</fullName>
    </submittedName>
</protein>
<reference evidence="2" key="1">
    <citation type="submission" date="2016-10" db="EMBL/GenBank/DDBJ databases">
        <title>Sequence of Gallionella enrichment culture.</title>
        <authorList>
            <person name="Poehlein A."/>
            <person name="Muehling M."/>
            <person name="Daniel R."/>
        </authorList>
    </citation>
    <scope>NUCLEOTIDE SEQUENCE</scope>
</reference>
<evidence type="ECO:0000313" key="2">
    <source>
        <dbReference type="EMBL" id="OIQ88906.1"/>
    </source>
</evidence>
<dbReference type="EMBL" id="MLJW01000352">
    <property type="protein sequence ID" value="OIQ88906.1"/>
    <property type="molecule type" value="Genomic_DNA"/>
</dbReference>
<comment type="caution">
    <text evidence="2">The sequence shown here is derived from an EMBL/GenBank/DDBJ whole genome shotgun (WGS) entry which is preliminary data.</text>
</comment>
<feature type="region of interest" description="Disordered" evidence="1">
    <location>
        <begin position="59"/>
        <end position="210"/>
    </location>
</feature>
<proteinExistence type="predicted"/>
<feature type="compositionally biased region" description="Low complexity" evidence="1">
    <location>
        <begin position="113"/>
        <end position="122"/>
    </location>
</feature>
<feature type="compositionally biased region" description="Basic residues" evidence="1">
    <location>
        <begin position="298"/>
        <end position="307"/>
    </location>
</feature>
<gene>
    <name evidence="2" type="ORF">GALL_291840</name>
</gene>
<organism evidence="2">
    <name type="scientific">mine drainage metagenome</name>
    <dbReference type="NCBI Taxonomy" id="410659"/>
    <lineage>
        <taxon>unclassified sequences</taxon>
        <taxon>metagenomes</taxon>
        <taxon>ecological metagenomes</taxon>
    </lineage>
</organism>
<accession>A0A1J5R079</accession>
<feature type="compositionally biased region" description="Basic and acidic residues" evidence="1">
    <location>
        <begin position="87"/>
        <end position="98"/>
    </location>
</feature>
<name>A0A1J5R079_9ZZZZ</name>
<evidence type="ECO:0000256" key="1">
    <source>
        <dbReference type="SAM" id="MobiDB-lite"/>
    </source>
</evidence>